<name>A0A8H7NI61_BIOOC</name>
<reference evidence="2" key="1">
    <citation type="submission" date="2020-10" db="EMBL/GenBank/DDBJ databases">
        <title>High-Quality Genome Resource of Clonostachys rosea strain S41 by Oxford Nanopore Long-Read Sequencing.</title>
        <authorList>
            <person name="Wang H."/>
        </authorList>
    </citation>
    <scope>NUCLEOTIDE SEQUENCE</scope>
    <source>
        <strain evidence="2">S41</strain>
    </source>
</reference>
<protein>
    <submittedName>
        <fullName evidence="2">Uncharacterized protein</fullName>
    </submittedName>
</protein>
<evidence type="ECO:0000313" key="2">
    <source>
        <dbReference type="EMBL" id="KAF9756456.1"/>
    </source>
</evidence>
<sequence>MDVCRSLHDKNFRWFLRMFFSQKGFFYLVGQVCQRTSGPLVDHAWQIIEDVYLFFEDFANMSQPWNFGLGTLVLKAWRAREAALRAALGGQQQPPCPRASRSCATRSAWPPPPTGPRPAPPRSRLPDRRGAWACLAGWWTTTILPTTMRLAAWCRPGMT</sequence>
<organism evidence="2 3">
    <name type="scientific">Bionectria ochroleuca</name>
    <name type="common">Gliocladium roseum</name>
    <dbReference type="NCBI Taxonomy" id="29856"/>
    <lineage>
        <taxon>Eukaryota</taxon>
        <taxon>Fungi</taxon>
        <taxon>Dikarya</taxon>
        <taxon>Ascomycota</taxon>
        <taxon>Pezizomycotina</taxon>
        <taxon>Sordariomycetes</taxon>
        <taxon>Hypocreomycetidae</taxon>
        <taxon>Hypocreales</taxon>
        <taxon>Bionectriaceae</taxon>
        <taxon>Clonostachys</taxon>
    </lineage>
</organism>
<gene>
    <name evidence="2" type="ORF">IM811_007400</name>
</gene>
<dbReference type="EMBL" id="JADCTT010000002">
    <property type="protein sequence ID" value="KAF9756456.1"/>
    <property type="molecule type" value="Genomic_DNA"/>
</dbReference>
<evidence type="ECO:0000256" key="1">
    <source>
        <dbReference type="SAM" id="MobiDB-lite"/>
    </source>
</evidence>
<feature type="compositionally biased region" description="Pro residues" evidence="1">
    <location>
        <begin position="109"/>
        <end position="123"/>
    </location>
</feature>
<comment type="caution">
    <text evidence="2">The sequence shown here is derived from an EMBL/GenBank/DDBJ whole genome shotgun (WGS) entry which is preliminary data.</text>
</comment>
<dbReference type="Proteomes" id="UP000616885">
    <property type="component" value="Unassembled WGS sequence"/>
</dbReference>
<proteinExistence type="predicted"/>
<feature type="region of interest" description="Disordered" evidence="1">
    <location>
        <begin position="90"/>
        <end position="125"/>
    </location>
</feature>
<evidence type="ECO:0000313" key="3">
    <source>
        <dbReference type="Proteomes" id="UP000616885"/>
    </source>
</evidence>
<dbReference type="AlphaFoldDB" id="A0A8H7NI61"/>
<accession>A0A8H7NI61</accession>